<accession>A0A1F6EZT8</accession>
<evidence type="ECO:0000256" key="2">
    <source>
        <dbReference type="ARBA" id="ARBA00022649"/>
    </source>
</evidence>
<dbReference type="Proteomes" id="UP000177372">
    <property type="component" value="Unassembled WGS sequence"/>
</dbReference>
<evidence type="ECO:0000313" key="4">
    <source>
        <dbReference type="Proteomes" id="UP000177372"/>
    </source>
</evidence>
<dbReference type="Pfam" id="PF05016">
    <property type="entry name" value="ParE_toxin"/>
    <property type="match status" value="1"/>
</dbReference>
<dbReference type="SUPFAM" id="SSF143011">
    <property type="entry name" value="RelE-like"/>
    <property type="match status" value="1"/>
</dbReference>
<dbReference type="STRING" id="1798512.A3A39_00630"/>
<dbReference type="PANTHER" id="PTHR35601:SF1">
    <property type="entry name" value="TOXIN RELE"/>
    <property type="match status" value="1"/>
</dbReference>
<dbReference type="AlphaFoldDB" id="A0A1F6EZT8"/>
<dbReference type="Gene3D" id="3.30.2310.20">
    <property type="entry name" value="RelE-like"/>
    <property type="match status" value="1"/>
</dbReference>
<name>A0A1F6EZT8_9BACT</name>
<sequence length="89" mass="10885">MMWLVLFSDEARRDLSRLDASIRTQVVNRITRLSEQFDRITHLPLHNDLKGFFKLRVSDWRVAYTFEPQDKIIRIREIKHRSKIYKRRG</sequence>
<keyword evidence="2" id="KW-1277">Toxin-antitoxin system</keyword>
<evidence type="ECO:0000313" key="3">
    <source>
        <dbReference type="EMBL" id="OGG79145.1"/>
    </source>
</evidence>
<dbReference type="EMBL" id="MFLZ01000042">
    <property type="protein sequence ID" value="OGG79145.1"/>
    <property type="molecule type" value="Genomic_DNA"/>
</dbReference>
<dbReference type="PANTHER" id="PTHR35601">
    <property type="entry name" value="TOXIN RELE"/>
    <property type="match status" value="1"/>
</dbReference>
<organism evidence="3 4">
    <name type="scientific">Candidatus Kaiserbacteria bacterium RIFCSPLOWO2_01_FULL_54_13</name>
    <dbReference type="NCBI Taxonomy" id="1798512"/>
    <lineage>
        <taxon>Bacteria</taxon>
        <taxon>Candidatus Kaiseribacteriota</taxon>
    </lineage>
</organism>
<evidence type="ECO:0000256" key="1">
    <source>
        <dbReference type="ARBA" id="ARBA00006226"/>
    </source>
</evidence>
<gene>
    <name evidence="3" type="ORF">A3A39_00630</name>
</gene>
<comment type="similarity">
    <text evidence="1">Belongs to the RelE toxin family.</text>
</comment>
<comment type="caution">
    <text evidence="3">The sequence shown here is derived from an EMBL/GenBank/DDBJ whole genome shotgun (WGS) entry which is preliminary data.</text>
</comment>
<reference evidence="3 4" key="1">
    <citation type="journal article" date="2016" name="Nat. Commun.">
        <title>Thousands of microbial genomes shed light on interconnected biogeochemical processes in an aquifer system.</title>
        <authorList>
            <person name="Anantharaman K."/>
            <person name="Brown C.T."/>
            <person name="Hug L.A."/>
            <person name="Sharon I."/>
            <person name="Castelle C.J."/>
            <person name="Probst A.J."/>
            <person name="Thomas B.C."/>
            <person name="Singh A."/>
            <person name="Wilkins M.J."/>
            <person name="Karaoz U."/>
            <person name="Brodie E.L."/>
            <person name="Williams K.H."/>
            <person name="Hubbard S.S."/>
            <person name="Banfield J.F."/>
        </authorList>
    </citation>
    <scope>NUCLEOTIDE SEQUENCE [LARGE SCALE GENOMIC DNA]</scope>
</reference>
<dbReference type="NCBIfam" id="TIGR02385">
    <property type="entry name" value="RelE_StbE"/>
    <property type="match status" value="1"/>
</dbReference>
<protein>
    <recommendedName>
        <fullName evidence="5">Addiction module toxin RelE</fullName>
    </recommendedName>
</protein>
<evidence type="ECO:0008006" key="5">
    <source>
        <dbReference type="Google" id="ProtNLM"/>
    </source>
</evidence>
<proteinExistence type="inferred from homology"/>
<dbReference type="InterPro" id="IPR007712">
    <property type="entry name" value="RelE/ParE_toxin"/>
</dbReference>
<dbReference type="InterPro" id="IPR035093">
    <property type="entry name" value="RelE/ParE_toxin_dom_sf"/>
</dbReference>